<dbReference type="InterPro" id="IPR020846">
    <property type="entry name" value="MFS_dom"/>
</dbReference>
<dbReference type="AlphaFoldDB" id="A0A840UJZ1"/>
<evidence type="ECO:0000313" key="9">
    <source>
        <dbReference type="Proteomes" id="UP000559117"/>
    </source>
</evidence>
<dbReference type="EMBL" id="JACHFH010000042">
    <property type="protein sequence ID" value="MBB5337319.1"/>
    <property type="molecule type" value="Genomic_DNA"/>
</dbReference>
<dbReference type="InterPro" id="IPR036259">
    <property type="entry name" value="MFS_trans_sf"/>
</dbReference>
<dbReference type="Gene3D" id="1.20.1720.10">
    <property type="entry name" value="Multidrug resistance protein D"/>
    <property type="match status" value="1"/>
</dbReference>
<keyword evidence="9" id="KW-1185">Reference proteome</keyword>
<accession>A0A840UJZ1</accession>
<keyword evidence="3 6" id="KW-0812">Transmembrane</keyword>
<name>A0A840UJZ1_9FIRM</name>
<evidence type="ECO:0000256" key="3">
    <source>
        <dbReference type="ARBA" id="ARBA00022692"/>
    </source>
</evidence>
<evidence type="ECO:0000256" key="4">
    <source>
        <dbReference type="ARBA" id="ARBA00022989"/>
    </source>
</evidence>
<dbReference type="GO" id="GO:0005886">
    <property type="term" value="C:plasma membrane"/>
    <property type="evidence" value="ECO:0007669"/>
    <property type="project" value="UniProtKB-SubCell"/>
</dbReference>
<evidence type="ECO:0000256" key="1">
    <source>
        <dbReference type="ARBA" id="ARBA00004651"/>
    </source>
</evidence>
<feature type="transmembrane region" description="Helical" evidence="6">
    <location>
        <begin position="283"/>
        <end position="305"/>
    </location>
</feature>
<keyword evidence="4 6" id="KW-1133">Transmembrane helix</keyword>
<feature type="transmembrane region" description="Helical" evidence="6">
    <location>
        <begin position="165"/>
        <end position="183"/>
    </location>
</feature>
<sequence>MAALACAFITNIYFFIFVRLLGGFAGAAALVVSRAIASDIYSGTILTKFFATVMVIQGLAPIFAPVIGGQLLVFFTWRSVFIVLTIIGIIITLLAIFCYNESLSAENRIKAQFTAVIKIFVSLCRDKYFIGICAIQFFIFSALFAYISGMPFILQNIYGFSPQQFSFVFAIVGIGMAIAGQITNSLAGKVKEYKLLYAGLIQGLFFGALFLIGIIQSWNIYILIALLLFTQTALPNIAATTFSLAMHGRSEMAGSVSALLGFFSTISGGLIAPIVGMGGSDTAVPTAVTIFVCEVLAMLFFMALIKKR</sequence>
<organism evidence="8 9">
    <name type="scientific">Pectinatus brassicae</name>
    <dbReference type="NCBI Taxonomy" id="862415"/>
    <lineage>
        <taxon>Bacteria</taxon>
        <taxon>Bacillati</taxon>
        <taxon>Bacillota</taxon>
        <taxon>Negativicutes</taxon>
        <taxon>Selenomonadales</taxon>
        <taxon>Selenomonadaceae</taxon>
        <taxon>Pectinatus</taxon>
    </lineage>
</organism>
<feature type="transmembrane region" description="Helical" evidence="6">
    <location>
        <begin position="128"/>
        <end position="153"/>
    </location>
</feature>
<dbReference type="PANTHER" id="PTHR42718:SF9">
    <property type="entry name" value="MAJOR FACILITATOR SUPERFAMILY MULTIDRUG TRANSPORTER MFSC"/>
    <property type="match status" value="1"/>
</dbReference>
<dbReference type="SUPFAM" id="SSF103473">
    <property type="entry name" value="MFS general substrate transporter"/>
    <property type="match status" value="1"/>
</dbReference>
<feature type="domain" description="Major facilitator superfamily (MFS) profile" evidence="7">
    <location>
        <begin position="1"/>
        <end position="308"/>
    </location>
</feature>
<gene>
    <name evidence="8" type="ORF">HNR32_002480</name>
</gene>
<feature type="transmembrane region" description="Helical" evidence="6">
    <location>
        <begin position="49"/>
        <end position="74"/>
    </location>
</feature>
<dbReference type="InterPro" id="IPR011701">
    <property type="entry name" value="MFS"/>
</dbReference>
<keyword evidence="2" id="KW-0813">Transport</keyword>
<evidence type="ECO:0000256" key="5">
    <source>
        <dbReference type="ARBA" id="ARBA00023136"/>
    </source>
</evidence>
<feature type="transmembrane region" description="Helical" evidence="6">
    <location>
        <begin position="80"/>
        <end position="100"/>
    </location>
</feature>
<reference evidence="8 9" key="1">
    <citation type="submission" date="2020-08" db="EMBL/GenBank/DDBJ databases">
        <title>Genomic Encyclopedia of Type Strains, Phase IV (KMG-IV): sequencing the most valuable type-strain genomes for metagenomic binning, comparative biology and taxonomic classification.</title>
        <authorList>
            <person name="Goeker M."/>
        </authorList>
    </citation>
    <scope>NUCLEOTIDE SEQUENCE [LARGE SCALE GENOMIC DNA]</scope>
    <source>
        <strain evidence="8 9">DSM 24661</strain>
    </source>
</reference>
<dbReference type="PANTHER" id="PTHR42718">
    <property type="entry name" value="MAJOR FACILITATOR SUPERFAMILY MULTIDRUG TRANSPORTER MFSC"/>
    <property type="match status" value="1"/>
</dbReference>
<dbReference type="Pfam" id="PF07690">
    <property type="entry name" value="MFS_1"/>
    <property type="match status" value="1"/>
</dbReference>
<evidence type="ECO:0000259" key="7">
    <source>
        <dbReference type="PROSITE" id="PS50850"/>
    </source>
</evidence>
<feature type="transmembrane region" description="Helical" evidence="6">
    <location>
        <begin position="256"/>
        <end position="277"/>
    </location>
</feature>
<dbReference type="Proteomes" id="UP000559117">
    <property type="component" value="Unassembled WGS sequence"/>
</dbReference>
<feature type="transmembrane region" description="Helical" evidence="6">
    <location>
        <begin position="12"/>
        <end position="37"/>
    </location>
</feature>
<evidence type="ECO:0000313" key="8">
    <source>
        <dbReference type="EMBL" id="MBB5337319.1"/>
    </source>
</evidence>
<feature type="transmembrane region" description="Helical" evidence="6">
    <location>
        <begin position="195"/>
        <end position="215"/>
    </location>
</feature>
<feature type="transmembrane region" description="Helical" evidence="6">
    <location>
        <begin position="221"/>
        <end position="244"/>
    </location>
</feature>
<proteinExistence type="predicted"/>
<evidence type="ECO:0000256" key="2">
    <source>
        <dbReference type="ARBA" id="ARBA00022448"/>
    </source>
</evidence>
<comment type="caution">
    <text evidence="8">The sequence shown here is derived from an EMBL/GenBank/DDBJ whole genome shotgun (WGS) entry which is preliminary data.</text>
</comment>
<keyword evidence="5 6" id="KW-0472">Membrane</keyword>
<dbReference type="GO" id="GO:0022857">
    <property type="term" value="F:transmembrane transporter activity"/>
    <property type="evidence" value="ECO:0007669"/>
    <property type="project" value="InterPro"/>
</dbReference>
<comment type="subcellular location">
    <subcellularLocation>
        <location evidence="1">Cell membrane</location>
        <topology evidence="1">Multi-pass membrane protein</topology>
    </subcellularLocation>
</comment>
<dbReference type="PROSITE" id="PS50850">
    <property type="entry name" value="MFS"/>
    <property type="match status" value="1"/>
</dbReference>
<evidence type="ECO:0000256" key="6">
    <source>
        <dbReference type="SAM" id="Phobius"/>
    </source>
</evidence>
<protein>
    <submittedName>
        <fullName evidence="8">DHA1 family bicyclomycin/chloramphenicol resistance-like MFS transporter</fullName>
    </submittedName>
</protein>